<dbReference type="Proteomes" id="UP000011666">
    <property type="component" value="Unassembled WGS sequence"/>
</dbReference>
<feature type="region of interest" description="Disordered" evidence="1">
    <location>
        <begin position="58"/>
        <end position="81"/>
    </location>
</feature>
<dbReference type="AlphaFoldDB" id="M0QQU5"/>
<feature type="region of interest" description="Disordered" evidence="1">
    <location>
        <begin position="1"/>
        <end position="21"/>
    </location>
</feature>
<proteinExistence type="predicted"/>
<evidence type="ECO:0000256" key="1">
    <source>
        <dbReference type="SAM" id="MobiDB-lite"/>
    </source>
</evidence>
<dbReference type="STRING" id="1223545.GS4_47_00400"/>
<protein>
    <recommendedName>
        <fullName evidence="4">Ribbon-helix-helix protein CopG domain-containing protein</fullName>
    </recommendedName>
</protein>
<sequence>MREVMEMAKVPDFSNEPIEAEDIDLEETEVIVGGERLTDERAEQLAEETLAEVRARREARTKHLVPGGKSLTGGSTHSPVLNVRVPAELKSALDEQARAQSMGTSKLVRSILEDWAQAQQRAEADR</sequence>
<evidence type="ECO:0000313" key="2">
    <source>
        <dbReference type="EMBL" id="GAC71050.1"/>
    </source>
</evidence>
<organism evidence="2 3">
    <name type="scientific">Gordonia soli NBRC 108243</name>
    <dbReference type="NCBI Taxonomy" id="1223545"/>
    <lineage>
        <taxon>Bacteria</taxon>
        <taxon>Bacillati</taxon>
        <taxon>Actinomycetota</taxon>
        <taxon>Actinomycetes</taxon>
        <taxon>Mycobacteriales</taxon>
        <taxon>Gordoniaceae</taxon>
        <taxon>Gordonia</taxon>
    </lineage>
</organism>
<evidence type="ECO:0000313" key="3">
    <source>
        <dbReference type="Proteomes" id="UP000011666"/>
    </source>
</evidence>
<reference evidence="2 3" key="1">
    <citation type="submission" date="2013-01" db="EMBL/GenBank/DDBJ databases">
        <title>Whole genome shotgun sequence of Gordonia soli NBRC 108243.</title>
        <authorList>
            <person name="Isaki-Nakamura S."/>
            <person name="Hosoyama A."/>
            <person name="Tsuchikane K."/>
            <person name="Ando Y."/>
            <person name="Baba S."/>
            <person name="Ohji S."/>
            <person name="Hamada M."/>
            <person name="Tamura T."/>
            <person name="Yamazoe A."/>
            <person name="Yamazaki S."/>
            <person name="Fujita N."/>
        </authorList>
    </citation>
    <scope>NUCLEOTIDE SEQUENCE [LARGE SCALE GENOMIC DNA]</scope>
    <source>
        <strain evidence="2 3">NBRC 108243</strain>
    </source>
</reference>
<gene>
    <name evidence="2" type="ORF">GS4_47_00400</name>
</gene>
<accession>M0QQU5</accession>
<name>M0QQU5_9ACTN</name>
<dbReference type="EMBL" id="BANX01000047">
    <property type="protein sequence ID" value="GAC71050.1"/>
    <property type="molecule type" value="Genomic_DNA"/>
</dbReference>
<dbReference type="OrthoDB" id="4736893at2"/>
<evidence type="ECO:0008006" key="4">
    <source>
        <dbReference type="Google" id="ProtNLM"/>
    </source>
</evidence>
<comment type="caution">
    <text evidence="2">The sequence shown here is derived from an EMBL/GenBank/DDBJ whole genome shotgun (WGS) entry which is preliminary data.</text>
</comment>
<keyword evidence="3" id="KW-1185">Reference proteome</keyword>